<comment type="subunit">
    <text evidence="13">Monomer.</text>
</comment>
<feature type="binding site" evidence="11">
    <location>
        <position position="489"/>
    </location>
    <ligand>
        <name>GMP</name>
        <dbReference type="ChEBI" id="CHEBI:58115"/>
    </ligand>
</feature>
<dbReference type="EMBL" id="FWDM01000007">
    <property type="protein sequence ID" value="SLM10956.1"/>
    <property type="molecule type" value="Genomic_DNA"/>
</dbReference>
<keyword evidence="5" id="KW-0692">RNA repair</keyword>
<dbReference type="FunFam" id="3.90.1860.10:FF:000001">
    <property type="entry name" value="tRNA-splicing ligase RtcB homolog"/>
    <property type="match status" value="1"/>
</dbReference>
<dbReference type="PANTHER" id="PTHR11118">
    <property type="entry name" value="RNA-SPLICING LIGASE RTCB HOMOLOG"/>
    <property type="match status" value="1"/>
</dbReference>
<name>A0A3P3XGJ6_9SPIR</name>
<proteinExistence type="inferred from homology"/>
<feature type="binding site" evidence="11">
    <location>
        <begin position="325"/>
        <end position="326"/>
    </location>
    <ligand>
        <name>GMP</name>
        <dbReference type="ChEBI" id="CHEBI:58115"/>
    </ligand>
</feature>
<comment type="catalytic activity">
    <reaction evidence="9">
        <text>a 3'-end 2',3'-cyclophospho-ribonucleotide-RNA + a 5'-end dephospho-ribonucleoside-RNA + GTP + H2O = a ribonucleotidyl-ribonucleotide-RNA + GMP + diphosphate + H(+)</text>
        <dbReference type="Rhea" id="RHEA:68080"/>
        <dbReference type="Rhea" id="RHEA-COMP:10464"/>
        <dbReference type="Rhea" id="RHEA-COMP:13936"/>
        <dbReference type="Rhea" id="RHEA-COMP:17355"/>
        <dbReference type="ChEBI" id="CHEBI:15377"/>
        <dbReference type="ChEBI" id="CHEBI:15378"/>
        <dbReference type="ChEBI" id="CHEBI:33019"/>
        <dbReference type="ChEBI" id="CHEBI:37565"/>
        <dbReference type="ChEBI" id="CHEBI:58115"/>
        <dbReference type="ChEBI" id="CHEBI:83064"/>
        <dbReference type="ChEBI" id="CHEBI:138284"/>
        <dbReference type="ChEBI" id="CHEBI:173118"/>
        <dbReference type="EC" id="6.5.1.8"/>
    </reaction>
</comment>
<gene>
    <name evidence="13 14" type="primary">rtcB</name>
    <name evidence="14" type="ORF">SPIROBIBN47_150182</name>
</gene>
<evidence type="ECO:0000256" key="5">
    <source>
        <dbReference type="ARBA" id="ARBA00022800"/>
    </source>
</evidence>
<protein>
    <recommendedName>
        <fullName evidence="13">tRNA-splicing ligase RtcB</fullName>
        <ecNumber evidence="13">6.5.1.-</ecNumber>
    </recommendedName>
</protein>
<feature type="active site" description="GMP-histidine intermediate" evidence="10">
    <location>
        <position position="413"/>
    </location>
</feature>
<keyword evidence="6 11" id="KW-0342">GTP-binding</keyword>
<comment type="similarity">
    <text evidence="1 13">Belongs to the RtcB family.</text>
</comment>
<evidence type="ECO:0000313" key="14">
    <source>
        <dbReference type="EMBL" id="SLM10956.1"/>
    </source>
</evidence>
<dbReference type="Gene3D" id="3.90.1860.10">
    <property type="entry name" value="tRNA-splicing ligase RtcB"/>
    <property type="match status" value="1"/>
</dbReference>
<evidence type="ECO:0000256" key="13">
    <source>
        <dbReference type="RuleBase" id="RU371113"/>
    </source>
</evidence>
<evidence type="ECO:0000256" key="7">
    <source>
        <dbReference type="ARBA" id="ARBA00023211"/>
    </source>
</evidence>
<dbReference type="SUPFAM" id="SSF103365">
    <property type="entry name" value="Hypothetical protein PH1602"/>
    <property type="match status" value="1"/>
</dbReference>
<feature type="binding site" evidence="11">
    <location>
        <begin position="199"/>
        <end position="203"/>
    </location>
    <ligand>
        <name>GMP</name>
        <dbReference type="ChEBI" id="CHEBI:58115"/>
    </ligand>
</feature>
<feature type="binding site" evidence="11">
    <location>
        <begin position="387"/>
        <end position="390"/>
    </location>
    <ligand>
        <name>GMP</name>
        <dbReference type="ChEBI" id="CHEBI:58115"/>
    </ligand>
</feature>
<sequence length="490" mass="53175">MQIERIDPFTCLIPAHDGMRVPARLYVSDQLFSLLKQDKALDQLVNVARLPGIVSYALGMPDMHQGFAFPIGGVAAFDVDEGVVSPGGVGFDINCGVRVILTSLREEEVRPKLDAIGKKLFARVPSGLGSKGLIRLSAKEARAAMAEGVPWALGKGFAEPADLRAIESHGCLEGSDPLAVSDEAVNRGKEEFGTLGAGNHFLEIDRVEQIFDPETAQKFSLFEGQVLVWIHTGSRGLGHQIATDYIARMRPKMAQYKLELFEHDFVSIPLRDPLAGEYLAAMAAAANFAWINRQMITHAVREVFSEEFGKPADSLGMRLLYDVAHNIAKFEDHIVGKSESQTRGTISAALTSRRLLVHRKGATRAFPAGHPELLDLAHDAGQPVLLPGDMLRGSYILVGTERAMRESFGSVAHGAGRKMSRHAAAKEVSFEALSRQMGQQKVRLLAADKRLACEEAPAAYKDVDAVVETVTGSGLARVVARTRPLLVIKG</sequence>
<dbReference type="GO" id="GO:0003972">
    <property type="term" value="F:RNA ligase (ATP) activity"/>
    <property type="evidence" value="ECO:0007669"/>
    <property type="project" value="TreeGrafter"/>
</dbReference>
<dbReference type="GO" id="GO:0005525">
    <property type="term" value="F:GTP binding"/>
    <property type="evidence" value="ECO:0007669"/>
    <property type="project" value="UniProtKB-KW"/>
</dbReference>
<dbReference type="InterPro" id="IPR001233">
    <property type="entry name" value="RtcB"/>
</dbReference>
<feature type="binding site" evidence="12">
    <location>
        <position position="325"/>
    </location>
    <ligand>
        <name>Mn(2+)</name>
        <dbReference type="ChEBI" id="CHEBI:29035"/>
        <label>2</label>
    </ligand>
</feature>
<keyword evidence="7 12" id="KW-0464">Manganese</keyword>
<dbReference type="EC" id="6.5.1.-" evidence="13"/>
<evidence type="ECO:0000256" key="4">
    <source>
        <dbReference type="ARBA" id="ARBA00022741"/>
    </source>
</evidence>
<accession>A0A3P3XGJ6</accession>
<evidence type="ECO:0000256" key="6">
    <source>
        <dbReference type="ARBA" id="ARBA00023134"/>
    </source>
</evidence>
<comment type="catalytic activity">
    <reaction evidence="8">
        <text>a 3'-end 3'-phospho-ribonucleotide-RNA + a 5'-end dephospho-ribonucleoside-RNA + GTP = a ribonucleotidyl-ribonucleotide-RNA + GMP + diphosphate</text>
        <dbReference type="Rhea" id="RHEA:68076"/>
        <dbReference type="Rhea" id="RHEA-COMP:10463"/>
        <dbReference type="Rhea" id="RHEA-COMP:13936"/>
        <dbReference type="Rhea" id="RHEA-COMP:17355"/>
        <dbReference type="ChEBI" id="CHEBI:33019"/>
        <dbReference type="ChEBI" id="CHEBI:37565"/>
        <dbReference type="ChEBI" id="CHEBI:58115"/>
        <dbReference type="ChEBI" id="CHEBI:83062"/>
        <dbReference type="ChEBI" id="CHEBI:138284"/>
        <dbReference type="ChEBI" id="CHEBI:173118"/>
        <dbReference type="EC" id="6.5.1.8"/>
    </reaction>
</comment>
<evidence type="ECO:0000256" key="2">
    <source>
        <dbReference type="ARBA" id="ARBA00022598"/>
    </source>
</evidence>
<feature type="binding site" evidence="11">
    <location>
        <begin position="413"/>
        <end position="416"/>
    </location>
    <ligand>
        <name>GMP</name>
        <dbReference type="ChEBI" id="CHEBI:58115"/>
    </ligand>
</feature>
<dbReference type="GO" id="GO:0042245">
    <property type="term" value="P:RNA repair"/>
    <property type="evidence" value="ECO:0007669"/>
    <property type="project" value="UniProtKB-KW"/>
</dbReference>
<evidence type="ECO:0000256" key="9">
    <source>
        <dbReference type="ARBA" id="ARBA00049514"/>
    </source>
</evidence>
<dbReference type="PANTHER" id="PTHR11118:SF1">
    <property type="entry name" value="RNA-SPLICING LIGASE RTCB HOMOLOG"/>
    <property type="match status" value="1"/>
</dbReference>
<dbReference type="GO" id="GO:0170057">
    <property type="term" value="F:RNA ligase (GTP) activity"/>
    <property type="evidence" value="ECO:0007669"/>
    <property type="project" value="UniProtKB-EC"/>
</dbReference>
<feature type="binding site" evidence="12">
    <location>
        <position position="231"/>
    </location>
    <ligand>
        <name>Mn(2+)</name>
        <dbReference type="ChEBI" id="CHEBI:29035"/>
        <label>2</label>
    </ligand>
</feature>
<comment type="cofactor">
    <cofactor evidence="12 13">
        <name>Mn(2+)</name>
        <dbReference type="ChEBI" id="CHEBI:29035"/>
    </cofactor>
    <text evidence="12 13">Binds 2 manganese ions per subunit.</text>
</comment>
<evidence type="ECO:0000256" key="1">
    <source>
        <dbReference type="ARBA" id="ARBA00008071"/>
    </source>
</evidence>
<organism evidence="14">
    <name type="scientific">uncultured spirochete</name>
    <dbReference type="NCBI Taxonomy" id="156406"/>
    <lineage>
        <taxon>Bacteria</taxon>
        <taxon>Pseudomonadati</taxon>
        <taxon>Spirochaetota</taxon>
        <taxon>Spirochaetia</taxon>
        <taxon>Spirochaetales</taxon>
        <taxon>environmental samples</taxon>
    </lineage>
</organism>
<evidence type="ECO:0000256" key="11">
    <source>
        <dbReference type="PIRSR" id="PIRSR601233-2"/>
    </source>
</evidence>
<evidence type="ECO:0000256" key="8">
    <source>
        <dbReference type="ARBA" id="ARBA00047746"/>
    </source>
</evidence>
<evidence type="ECO:0000256" key="12">
    <source>
        <dbReference type="PIRSR" id="PIRSR601233-3"/>
    </source>
</evidence>
<keyword evidence="2 13" id="KW-0436">Ligase</keyword>
<dbReference type="Pfam" id="PF01139">
    <property type="entry name" value="RtcB"/>
    <property type="match status" value="1"/>
</dbReference>
<keyword evidence="3 12" id="KW-0479">Metal-binding</keyword>
<keyword evidence="4 11" id="KW-0547">Nucleotide-binding</keyword>
<evidence type="ECO:0000256" key="10">
    <source>
        <dbReference type="PIRSR" id="PIRSR601233-1"/>
    </source>
</evidence>
<dbReference type="AlphaFoldDB" id="A0A3P3XGJ6"/>
<feature type="binding site" evidence="12">
    <location>
        <position position="200"/>
    </location>
    <ligand>
        <name>Mn(2+)</name>
        <dbReference type="ChEBI" id="CHEBI:29035"/>
        <label>1</label>
    </ligand>
</feature>
<dbReference type="GO" id="GO:0046872">
    <property type="term" value="F:metal ion binding"/>
    <property type="evidence" value="ECO:0007669"/>
    <property type="project" value="UniProtKB-UniRule"/>
</dbReference>
<feature type="binding site" evidence="12">
    <location>
        <position position="92"/>
    </location>
    <ligand>
        <name>Mn(2+)</name>
        <dbReference type="ChEBI" id="CHEBI:29035"/>
        <label>1</label>
    </ligand>
</feature>
<feature type="binding site" evidence="11">
    <location>
        <position position="394"/>
    </location>
    <ligand>
        <name>GMP</name>
        <dbReference type="ChEBI" id="CHEBI:58115"/>
    </ligand>
</feature>
<dbReference type="GO" id="GO:0006396">
    <property type="term" value="P:RNA processing"/>
    <property type="evidence" value="ECO:0007669"/>
    <property type="project" value="InterPro"/>
</dbReference>
<evidence type="ECO:0000256" key="3">
    <source>
        <dbReference type="ARBA" id="ARBA00022723"/>
    </source>
</evidence>
<reference evidence="14" key="1">
    <citation type="submission" date="2017-02" db="EMBL/GenBank/DDBJ databases">
        <authorList>
            <person name="Regsiter A."/>
            <person name="William W."/>
        </authorList>
    </citation>
    <scope>NUCLEOTIDE SEQUENCE</scope>
    <source>
        <strain evidence="14">Bib</strain>
    </source>
</reference>
<dbReference type="InterPro" id="IPR036025">
    <property type="entry name" value="RtcB-like_sf"/>
</dbReference>